<feature type="transmembrane region" description="Helical" evidence="3">
    <location>
        <begin position="898"/>
        <end position="917"/>
    </location>
</feature>
<feature type="region of interest" description="Disordered" evidence="2">
    <location>
        <begin position="844"/>
        <end position="872"/>
    </location>
</feature>
<feature type="transmembrane region" description="Helical" evidence="3">
    <location>
        <begin position="1029"/>
        <end position="1047"/>
    </location>
</feature>
<keyword evidence="3" id="KW-0812">Transmembrane</keyword>
<evidence type="ECO:0000313" key="5">
    <source>
        <dbReference type="EMBL" id="KAH0808271.1"/>
    </source>
</evidence>
<keyword evidence="1" id="KW-0175">Coiled coil</keyword>
<feature type="compositionally biased region" description="Acidic residues" evidence="2">
    <location>
        <begin position="418"/>
        <end position="430"/>
    </location>
</feature>
<feature type="transmembrane region" description="Helical" evidence="3">
    <location>
        <begin position="1120"/>
        <end position="1143"/>
    </location>
</feature>
<name>A0A8J6H5T8_TENMO</name>
<dbReference type="Pfam" id="PF15928">
    <property type="entry name" value="DUF4746"/>
    <property type="match status" value="2"/>
</dbReference>
<dbReference type="InterPro" id="IPR051766">
    <property type="entry name" value="TXND_domain-containing"/>
</dbReference>
<dbReference type="EMBL" id="JABDTM020028920">
    <property type="protein sequence ID" value="KAH0808276.1"/>
    <property type="molecule type" value="Genomic_DNA"/>
</dbReference>
<feature type="transmembrane region" description="Helical" evidence="3">
    <location>
        <begin position="1155"/>
        <end position="1174"/>
    </location>
</feature>
<feature type="compositionally biased region" description="Low complexity" evidence="2">
    <location>
        <begin position="523"/>
        <end position="533"/>
    </location>
</feature>
<reference evidence="6" key="2">
    <citation type="submission" date="2021-08" db="EMBL/GenBank/DDBJ databases">
        <authorList>
            <person name="Eriksson T."/>
        </authorList>
    </citation>
    <scope>NUCLEOTIDE SEQUENCE</scope>
    <source>
        <strain evidence="6">Stoneville</strain>
        <tissue evidence="6">Whole head</tissue>
    </source>
</reference>
<dbReference type="EMBL" id="JABDTM020028922">
    <property type="protein sequence ID" value="KAH0808271.1"/>
    <property type="molecule type" value="Genomic_DNA"/>
</dbReference>
<feature type="coiled-coil region" evidence="1">
    <location>
        <begin position="66"/>
        <end position="124"/>
    </location>
</feature>
<feature type="compositionally biased region" description="Acidic residues" evidence="2">
    <location>
        <begin position="445"/>
        <end position="464"/>
    </location>
</feature>
<feature type="transmembrane region" description="Helical" evidence="3">
    <location>
        <begin position="923"/>
        <end position="945"/>
    </location>
</feature>
<sequence length="1275" mass="144654">MTATLKKLKLEIGGDVLHLAIAKSDKITALERFRNKSEPTWMFVVNGKMVNFMFGANAPKLTRLITEELRKEVEARQGRRERVQNEINELADEEKERMEIVEQQQQAAREKERAKAAKELYERRTAECHNILETLQHLGIILIFPHARPAYQEAFGDLLGEAGLTISQTDKVSVVYFVCGVDSSANKFDLTEELLDELFFFGDNPFDDEAMEELLNNTSVFLLIKPIPARDVTEPTDDLINEIVYGPSKKAPGSPDSVARHLAKVHPQTEEEPHEKLPDRIAIWAPENELIKATGLRLFFTKYTEHYLIPEPEPIPPHYAVVFDAIRRSEIADVIEKYPEQVLRYGFFTSEVPEEAQLVAKSIKKYERSSERAPNQKMVIQLSKRKSECVLAFAQLKPFYISSNAKEGERECKMFFPDDYDEPPEEEEEEVKPPVPATPSIVAEQEFEGEEAEGEAEEGAEAAPEDMTSQVPGEEASQVVPPETESQVVPPETESQVVPGETGEAPPEAAVAAEGGGGEEAPAEGVPEGAPPAEEAPPESPPVVEQQEEGPAEQSESPDTSDLSPKTETTTDQVQISDTAWEEILYFVEESIEDLKNEELFKKPSIALLMKRSSDNLPNAIDDVVSQMIYGNRREPPGDDNSPYQKLLSKKNDVDLPGVWTPPNSLCKAMGLKWLFPNISGPFKLPEEKPIHPHLVIGYDAFKYKEVMELSNQYPEAIMKYGFFSSDIPGEGQLLTKTVEKFEKRSTPPTYDEKIVLQLVKLEPWFDEFWELGPSYMSLDTVEGEKEAKIFFPATYDIPEDIILEIKKKPKKKTKSKFVAVVEAHEDEIFNPGKDDGVETVVEAEEHASEDNPDDQQNEDKATEVEDDEGEEDDPIRLVRVLAEEIFTFAFTKMLLKLGLFIFFTVFVTEIFYFIFIMQLSEFVGYGPFMLESSYLMLAAFVLLIKNDLVEDIMTNFTWWEFDRVGEKIQQKIMKESRIVNTFIVVNSTVALVATVAHAWSTDEDDQIIFGYRLIEEWCPHLMSPVLRVVYKMAMFIMASVLTAHSYQVMYTTRHGIFQLYMLNGFIRGLDNDCDTANEETLMYNKAYQQKIKSRLIFFIKRHNEFNRWTQHSLKIMSNLIIPFVICGVFVGVGISLSVYGVYQNKFPGDLLIVIWRISSLTVVAFTTFASLMISGQAFESEVTEQVLNELMDQKWYRWDKNNKKLLLMAMTNSTKPIKIKFSETFVINFPAALANDLRGNVAVCFYFVKLKVGVVSPKMKIEGVGSNEDINYNS</sequence>
<protein>
    <recommendedName>
        <fullName evidence="4">DUF4746 domain-containing protein</fullName>
    </recommendedName>
</protein>
<evidence type="ECO:0000256" key="3">
    <source>
        <dbReference type="SAM" id="Phobius"/>
    </source>
</evidence>
<feature type="domain" description="DUF4746" evidence="4">
    <location>
        <begin position="67"/>
        <end position="429"/>
    </location>
</feature>
<dbReference type="Proteomes" id="UP000719412">
    <property type="component" value="Unassembled WGS sequence"/>
</dbReference>
<feature type="compositionally biased region" description="Low complexity" evidence="2">
    <location>
        <begin position="497"/>
        <end position="513"/>
    </location>
</feature>
<feature type="region of interest" description="Disordered" evidence="2">
    <location>
        <begin position="415"/>
        <end position="575"/>
    </location>
</feature>
<keyword evidence="7" id="KW-1185">Reference proteome</keyword>
<organism evidence="6 7">
    <name type="scientific">Tenebrio molitor</name>
    <name type="common">Yellow mealworm beetle</name>
    <dbReference type="NCBI Taxonomy" id="7067"/>
    <lineage>
        <taxon>Eukaryota</taxon>
        <taxon>Metazoa</taxon>
        <taxon>Ecdysozoa</taxon>
        <taxon>Arthropoda</taxon>
        <taxon>Hexapoda</taxon>
        <taxon>Insecta</taxon>
        <taxon>Pterygota</taxon>
        <taxon>Neoptera</taxon>
        <taxon>Endopterygota</taxon>
        <taxon>Coleoptera</taxon>
        <taxon>Polyphaga</taxon>
        <taxon>Cucujiformia</taxon>
        <taxon>Tenebrionidae</taxon>
        <taxon>Tenebrio</taxon>
    </lineage>
</organism>
<evidence type="ECO:0000313" key="7">
    <source>
        <dbReference type="Proteomes" id="UP000719412"/>
    </source>
</evidence>
<gene>
    <name evidence="6" type="ORF">GEV33_014516</name>
    <name evidence="5" type="ORF">GEV33_014519</name>
</gene>
<dbReference type="AlphaFoldDB" id="A0A8J6H5T8"/>
<accession>A0A8J6H5T8</accession>
<keyword evidence="3" id="KW-1133">Transmembrane helix</keyword>
<evidence type="ECO:0000259" key="4">
    <source>
        <dbReference type="Pfam" id="PF15928"/>
    </source>
</evidence>
<dbReference type="PANTHER" id="PTHR46135">
    <property type="entry name" value="NME/NM23 FAMILY MEMBER 8"/>
    <property type="match status" value="1"/>
</dbReference>
<keyword evidence="3" id="KW-0472">Membrane</keyword>
<evidence type="ECO:0000256" key="1">
    <source>
        <dbReference type="SAM" id="Coils"/>
    </source>
</evidence>
<feature type="compositionally biased region" description="Polar residues" evidence="2">
    <location>
        <begin position="555"/>
        <end position="575"/>
    </location>
</feature>
<proteinExistence type="predicted"/>
<feature type="domain" description="DUF4746" evidence="4">
    <location>
        <begin position="550"/>
        <end position="798"/>
    </location>
</feature>
<dbReference type="PANTHER" id="PTHR46135:SF3">
    <property type="entry name" value="NME_NM23 FAMILY MEMBER 8"/>
    <property type="match status" value="1"/>
</dbReference>
<evidence type="ECO:0000313" key="6">
    <source>
        <dbReference type="EMBL" id="KAH0808276.1"/>
    </source>
</evidence>
<comment type="caution">
    <text evidence="6">The sequence shown here is derived from an EMBL/GenBank/DDBJ whole genome shotgun (WGS) entry which is preliminary data.</text>
</comment>
<evidence type="ECO:0000256" key="2">
    <source>
        <dbReference type="SAM" id="MobiDB-lite"/>
    </source>
</evidence>
<reference evidence="6" key="1">
    <citation type="journal article" date="2020" name="J Insects Food Feed">
        <title>The yellow mealworm (Tenebrio molitor) genome: a resource for the emerging insects as food and feed industry.</title>
        <authorList>
            <person name="Eriksson T."/>
            <person name="Andere A."/>
            <person name="Kelstrup H."/>
            <person name="Emery V."/>
            <person name="Picard C."/>
        </authorList>
    </citation>
    <scope>NUCLEOTIDE SEQUENCE</scope>
    <source>
        <strain evidence="6">Stoneville</strain>
        <tissue evidence="6">Whole head</tissue>
    </source>
</reference>
<dbReference type="InterPro" id="IPR031827">
    <property type="entry name" value="DUF4746"/>
</dbReference>